<evidence type="ECO:0000256" key="2">
    <source>
        <dbReference type="ARBA" id="ARBA00009021"/>
    </source>
</evidence>
<feature type="region of interest" description="Disordered" evidence="9">
    <location>
        <begin position="17"/>
        <end position="62"/>
    </location>
</feature>
<dbReference type="Pfam" id="PF10235">
    <property type="entry name" value="Cript"/>
    <property type="match status" value="1"/>
</dbReference>
<keyword evidence="5" id="KW-0507">mRNA processing</keyword>
<dbReference type="Proteomes" id="UP000785679">
    <property type="component" value="Unassembled WGS sequence"/>
</dbReference>
<keyword evidence="4" id="KW-0963">Cytoplasm</keyword>
<dbReference type="PANTHER" id="PTHR11805:SF1">
    <property type="entry name" value="CYSTEINE-RICH PDZ-BINDING PROTEIN"/>
    <property type="match status" value="1"/>
</dbReference>
<dbReference type="AlphaFoldDB" id="A0A8J8NI77"/>
<dbReference type="GO" id="GO:0005737">
    <property type="term" value="C:cytoplasm"/>
    <property type="evidence" value="ECO:0007669"/>
    <property type="project" value="UniProtKB-SubCell"/>
</dbReference>
<evidence type="ECO:0000256" key="3">
    <source>
        <dbReference type="ARBA" id="ARBA00018615"/>
    </source>
</evidence>
<dbReference type="GO" id="GO:0031122">
    <property type="term" value="P:cytoplasmic microtubule organization"/>
    <property type="evidence" value="ECO:0007669"/>
    <property type="project" value="TreeGrafter"/>
</dbReference>
<dbReference type="PANTHER" id="PTHR11805">
    <property type="entry name" value="CYSTEINE-RICH PDZ-BINDING PROTEIN"/>
    <property type="match status" value="1"/>
</dbReference>
<dbReference type="InterPro" id="IPR019367">
    <property type="entry name" value="PDZ-binding_CRIPT"/>
</dbReference>
<dbReference type="OrthoDB" id="147332at2759"/>
<evidence type="ECO:0000256" key="4">
    <source>
        <dbReference type="ARBA" id="ARBA00022490"/>
    </source>
</evidence>
<evidence type="ECO:0000313" key="10">
    <source>
        <dbReference type="EMBL" id="TNV75144.1"/>
    </source>
</evidence>
<evidence type="ECO:0000256" key="5">
    <source>
        <dbReference type="ARBA" id="ARBA00022664"/>
    </source>
</evidence>
<proteinExistence type="inferred from homology"/>
<evidence type="ECO:0000256" key="1">
    <source>
        <dbReference type="ARBA" id="ARBA00004496"/>
    </source>
</evidence>
<protein>
    <recommendedName>
        <fullName evidence="3">Cysteine-rich PDZ-binding protein</fullName>
    </recommendedName>
    <alternativeName>
        <fullName evidence="8">Cysteine-rich interactor of PDZ three</fullName>
    </alternativeName>
</protein>
<dbReference type="GO" id="GO:0005681">
    <property type="term" value="C:spliceosomal complex"/>
    <property type="evidence" value="ECO:0007669"/>
    <property type="project" value="UniProtKB-KW"/>
</dbReference>
<keyword evidence="7" id="KW-0508">mRNA splicing</keyword>
<keyword evidence="11" id="KW-1185">Reference proteome</keyword>
<evidence type="ECO:0000256" key="9">
    <source>
        <dbReference type="SAM" id="MobiDB-lite"/>
    </source>
</evidence>
<reference evidence="10" key="1">
    <citation type="submission" date="2019-06" db="EMBL/GenBank/DDBJ databases">
        <authorList>
            <person name="Zheng W."/>
        </authorList>
    </citation>
    <scope>NUCLEOTIDE SEQUENCE</scope>
    <source>
        <strain evidence="10">QDHG01</strain>
    </source>
</reference>
<name>A0A8J8NI77_HALGN</name>
<keyword evidence="6" id="KW-0747">Spliceosome</keyword>
<organism evidence="10 11">
    <name type="scientific">Halteria grandinella</name>
    <dbReference type="NCBI Taxonomy" id="5974"/>
    <lineage>
        <taxon>Eukaryota</taxon>
        <taxon>Sar</taxon>
        <taxon>Alveolata</taxon>
        <taxon>Ciliophora</taxon>
        <taxon>Intramacronucleata</taxon>
        <taxon>Spirotrichea</taxon>
        <taxon>Stichotrichia</taxon>
        <taxon>Sporadotrichida</taxon>
        <taxon>Halteriidae</taxon>
        <taxon>Halteria</taxon>
    </lineage>
</organism>
<accession>A0A8J8NI77</accession>
<dbReference type="GO" id="GO:0006397">
    <property type="term" value="P:mRNA processing"/>
    <property type="evidence" value="ECO:0007669"/>
    <property type="project" value="UniProtKB-KW"/>
</dbReference>
<comment type="subcellular location">
    <subcellularLocation>
        <location evidence="1">Cytoplasm</location>
    </subcellularLocation>
</comment>
<feature type="compositionally biased region" description="Basic and acidic residues" evidence="9">
    <location>
        <begin position="33"/>
        <end position="45"/>
    </location>
</feature>
<evidence type="ECO:0000256" key="6">
    <source>
        <dbReference type="ARBA" id="ARBA00022728"/>
    </source>
</evidence>
<dbReference type="GO" id="GO:0008017">
    <property type="term" value="F:microtubule binding"/>
    <property type="evidence" value="ECO:0007669"/>
    <property type="project" value="TreeGrafter"/>
</dbReference>
<evidence type="ECO:0000256" key="8">
    <source>
        <dbReference type="ARBA" id="ARBA00032518"/>
    </source>
</evidence>
<dbReference type="GO" id="GO:0008380">
    <property type="term" value="P:RNA splicing"/>
    <property type="evidence" value="ECO:0007669"/>
    <property type="project" value="UniProtKB-KW"/>
</dbReference>
<dbReference type="EMBL" id="RRYP01016344">
    <property type="protein sequence ID" value="TNV75144.1"/>
    <property type="molecule type" value="Genomic_DNA"/>
</dbReference>
<evidence type="ECO:0000313" key="11">
    <source>
        <dbReference type="Proteomes" id="UP000785679"/>
    </source>
</evidence>
<sequence>MVCDKCEKKLDKVITPEVKKAMQSKAPSGGTSSKEETKEGLKKQTDSVAIGGGAGTADGSVLGGADKRSLSGMNMQIANKNKYKFDPLASKCRICKVQKVMPGHYYCQHCSYVKGICSMCGVKIINTKMYKQSTV</sequence>
<comment type="caution">
    <text evidence="10">The sequence shown here is derived from an EMBL/GenBank/DDBJ whole genome shotgun (WGS) entry which is preliminary data.</text>
</comment>
<evidence type="ECO:0000256" key="7">
    <source>
        <dbReference type="ARBA" id="ARBA00023187"/>
    </source>
</evidence>
<comment type="similarity">
    <text evidence="2">Belongs to the CRIPT family.</text>
</comment>
<gene>
    <name evidence="10" type="ORF">FGO68_gene8999</name>
</gene>